<protein>
    <submittedName>
        <fullName evidence="2">T9SS type A sorting domain-containing protein</fullName>
    </submittedName>
</protein>
<evidence type="ECO:0000259" key="1">
    <source>
        <dbReference type="Pfam" id="PF18962"/>
    </source>
</evidence>
<dbReference type="Pfam" id="PF18962">
    <property type="entry name" value="Por_Secre_tail"/>
    <property type="match status" value="1"/>
</dbReference>
<dbReference type="InterPro" id="IPR013783">
    <property type="entry name" value="Ig-like_fold"/>
</dbReference>
<evidence type="ECO:0000313" key="3">
    <source>
        <dbReference type="Proteomes" id="UP000670527"/>
    </source>
</evidence>
<sequence length="841" mass="88147">MPRNSSGVVENTPVDVIFAPTAAKTYSATLSVTSEGSAAMSVTLNGTGVTPPPATLVAPSSITFSGSTVVGQVSAPEDFTVRGSNLVGNVTVAPSSNYQIRVGSIGSFTSNPITLTPTSGTLAETTMQVRFVPTESGAISGSIRVTSTNAGEQAVALSATATAAPTEPTVNAAPTDLAFGTASGSGSSNILTFDVSGTNLTKELIITPSNSNIRIRKQNDGDFTSSALSFAPINGTVSNLTIEVRLIGPVAAGNFSGFISVGSGNALPKTVNVTASPVLAGNSTINTKGSLDEFDAVPGQPSESQSYIITGTNLLQDVQVEAPNFFQISLTNDFSSIKGTGNTISIPRNSGNDLTETTIYVRYFPTAAQTNSGTILHNSDPAVQVSLSVTGSSQPSLTLENAYNNNEQVILNTNSAGQGLTLRGRRVNQPVTISLAQSPNTANPSNTTQFQLSLDNQTFFNTLTIMPDQASRSISRPIYVRYSPTYLGGKSGASATLQFQSNDFVDSKTQAFPSNASVVGWSIDTRPSREAAIKITRNGSTATVNFELPNNSASLGYGEGRLVIASENAALTQLPANGTPYTTNNQKYGGQTFTGSPGYFVVYSGANTEAVIESLDPTKTYYFYTFEYNNITTINGRLTSVQTAENYLTPTTPDAVPAYVAPGTPLPVELKSFAAKLTARGVKLDWATASEKNNKGFEVQRSQDGEQFTVLQFVKGHGSKGSATVYSALDAQPLSGISYYRLKQVDEDGTFAYSPVAAITNTEAAREVSFYPNPAHDMLNISASESLVGARVVITDLTGRTLLTGKLDAANSISLSTLRTGTYLVTVETASGKVTRKVVKE</sequence>
<reference evidence="2 3" key="1">
    <citation type="submission" date="2021-03" db="EMBL/GenBank/DDBJ databases">
        <authorList>
            <person name="Kim M.K."/>
        </authorList>
    </citation>
    <scope>NUCLEOTIDE SEQUENCE [LARGE SCALE GENOMIC DNA]</scope>
    <source>
        <strain evidence="2 3">BT507</strain>
    </source>
</reference>
<organism evidence="2 3">
    <name type="scientific">Hymenobacter defluvii</name>
    <dbReference type="NCBI Taxonomy" id="2054411"/>
    <lineage>
        <taxon>Bacteria</taxon>
        <taxon>Pseudomonadati</taxon>
        <taxon>Bacteroidota</taxon>
        <taxon>Cytophagia</taxon>
        <taxon>Cytophagales</taxon>
        <taxon>Hymenobacteraceae</taxon>
        <taxon>Hymenobacter</taxon>
    </lineage>
</organism>
<dbReference type="NCBIfam" id="TIGR04183">
    <property type="entry name" value="Por_Secre_tail"/>
    <property type="match status" value="1"/>
</dbReference>
<proteinExistence type="predicted"/>
<accession>A0ABS3T602</accession>
<dbReference type="InterPro" id="IPR026444">
    <property type="entry name" value="Secre_tail"/>
</dbReference>
<dbReference type="Gene3D" id="2.60.40.10">
    <property type="entry name" value="Immunoglobulins"/>
    <property type="match status" value="2"/>
</dbReference>
<dbReference type="Proteomes" id="UP000670527">
    <property type="component" value="Unassembled WGS sequence"/>
</dbReference>
<keyword evidence="3" id="KW-1185">Reference proteome</keyword>
<evidence type="ECO:0000313" key="2">
    <source>
        <dbReference type="EMBL" id="MBO3269079.1"/>
    </source>
</evidence>
<dbReference type="EMBL" id="JAGETX010000001">
    <property type="protein sequence ID" value="MBO3269079.1"/>
    <property type="molecule type" value="Genomic_DNA"/>
</dbReference>
<comment type="caution">
    <text evidence="2">The sequence shown here is derived from an EMBL/GenBank/DDBJ whole genome shotgun (WGS) entry which is preliminary data.</text>
</comment>
<dbReference type="RefSeq" id="WP_208305896.1">
    <property type="nucleotide sequence ID" value="NZ_JAGETX010000001.1"/>
</dbReference>
<name>A0ABS3T602_9BACT</name>
<feature type="domain" description="Secretion system C-terminal sorting" evidence="1">
    <location>
        <begin position="771"/>
        <end position="839"/>
    </location>
</feature>
<gene>
    <name evidence="2" type="ORF">J4D97_00335</name>
</gene>